<feature type="domain" description="Cytidyltransferase-like" evidence="12">
    <location>
        <begin position="5"/>
        <end position="172"/>
    </location>
</feature>
<evidence type="ECO:0000256" key="11">
    <source>
        <dbReference type="HAMAP-Rule" id="MF_00244"/>
    </source>
</evidence>
<evidence type="ECO:0000256" key="5">
    <source>
        <dbReference type="ARBA" id="ARBA00022679"/>
    </source>
</evidence>
<evidence type="ECO:0000259" key="12">
    <source>
        <dbReference type="Pfam" id="PF01467"/>
    </source>
</evidence>
<proteinExistence type="inferred from homology"/>
<evidence type="ECO:0000256" key="10">
    <source>
        <dbReference type="ARBA" id="ARBA00048721"/>
    </source>
</evidence>
<evidence type="ECO:0000256" key="6">
    <source>
        <dbReference type="ARBA" id="ARBA00022695"/>
    </source>
</evidence>
<dbReference type="Gene3D" id="3.40.50.620">
    <property type="entry name" value="HUPs"/>
    <property type="match status" value="1"/>
</dbReference>
<reference evidence="13" key="1">
    <citation type="journal article" date="2020" name="mSystems">
        <title>Genome- and Community-Level Interaction Insights into Carbon Utilization and Element Cycling Functions of Hydrothermarchaeota in Hydrothermal Sediment.</title>
        <authorList>
            <person name="Zhou Z."/>
            <person name="Liu Y."/>
            <person name="Xu W."/>
            <person name="Pan J."/>
            <person name="Luo Z.H."/>
            <person name="Li M."/>
        </authorList>
    </citation>
    <scope>NUCLEOTIDE SEQUENCE [LARGE SCALE GENOMIC DNA]</scope>
    <source>
        <strain evidence="13">SpSt-1181</strain>
    </source>
</reference>
<dbReference type="GO" id="GO:0005524">
    <property type="term" value="F:ATP binding"/>
    <property type="evidence" value="ECO:0007669"/>
    <property type="project" value="UniProtKB-KW"/>
</dbReference>
<gene>
    <name evidence="11 13" type="primary">nadD</name>
    <name evidence="13" type="ORF">ENN50_01455</name>
</gene>
<dbReference type="GO" id="GO:0004515">
    <property type="term" value="F:nicotinate-nucleotide adenylyltransferase activity"/>
    <property type="evidence" value="ECO:0007669"/>
    <property type="project" value="UniProtKB-UniRule"/>
</dbReference>
<keyword evidence="6 11" id="KW-0548">Nucleotidyltransferase</keyword>
<evidence type="ECO:0000256" key="3">
    <source>
        <dbReference type="ARBA" id="ARBA00009014"/>
    </source>
</evidence>
<keyword evidence="8 11" id="KW-0067">ATP-binding</keyword>
<evidence type="ECO:0000256" key="4">
    <source>
        <dbReference type="ARBA" id="ARBA00022642"/>
    </source>
</evidence>
<comment type="caution">
    <text evidence="13">The sequence shown here is derived from an EMBL/GenBank/DDBJ whole genome shotgun (WGS) entry which is preliminary data.</text>
</comment>
<comment type="catalytic activity">
    <reaction evidence="10 11">
        <text>nicotinate beta-D-ribonucleotide + ATP + H(+) = deamido-NAD(+) + diphosphate</text>
        <dbReference type="Rhea" id="RHEA:22860"/>
        <dbReference type="ChEBI" id="CHEBI:15378"/>
        <dbReference type="ChEBI" id="CHEBI:30616"/>
        <dbReference type="ChEBI" id="CHEBI:33019"/>
        <dbReference type="ChEBI" id="CHEBI:57502"/>
        <dbReference type="ChEBI" id="CHEBI:58437"/>
        <dbReference type="EC" id="2.7.7.18"/>
    </reaction>
</comment>
<dbReference type="UniPathway" id="UPA00253">
    <property type="reaction ID" value="UER00332"/>
</dbReference>
<keyword evidence="5 11" id="KW-0808">Transferase</keyword>
<evidence type="ECO:0000256" key="7">
    <source>
        <dbReference type="ARBA" id="ARBA00022741"/>
    </source>
</evidence>
<dbReference type="PANTHER" id="PTHR39321:SF3">
    <property type="entry name" value="PHOSPHOPANTETHEINE ADENYLYLTRANSFERASE"/>
    <property type="match status" value="1"/>
</dbReference>
<evidence type="ECO:0000313" key="13">
    <source>
        <dbReference type="EMBL" id="HED30362.1"/>
    </source>
</evidence>
<dbReference type="CDD" id="cd02165">
    <property type="entry name" value="NMNAT"/>
    <property type="match status" value="1"/>
</dbReference>
<dbReference type="Proteomes" id="UP000886335">
    <property type="component" value="Unassembled WGS sequence"/>
</dbReference>
<comment type="similarity">
    <text evidence="3 11">Belongs to the NadD family.</text>
</comment>
<dbReference type="Pfam" id="PF01467">
    <property type="entry name" value="CTP_transf_like"/>
    <property type="match status" value="1"/>
</dbReference>
<evidence type="ECO:0000256" key="8">
    <source>
        <dbReference type="ARBA" id="ARBA00022840"/>
    </source>
</evidence>
<dbReference type="InterPro" id="IPR005248">
    <property type="entry name" value="NadD/NMNAT"/>
</dbReference>
<keyword evidence="7 11" id="KW-0547">Nucleotide-binding</keyword>
<protein>
    <recommendedName>
        <fullName evidence="11">Probable nicotinate-nucleotide adenylyltransferase</fullName>
        <ecNumber evidence="11">2.7.7.18</ecNumber>
    </recommendedName>
    <alternativeName>
        <fullName evidence="11">Deamido-NAD(+) diphosphorylase</fullName>
    </alternativeName>
    <alternativeName>
        <fullName evidence="11">Deamido-NAD(+) pyrophosphorylase</fullName>
    </alternativeName>
    <alternativeName>
        <fullName evidence="11">Nicotinate mononucleotide adenylyltransferase</fullName>
        <shortName evidence="11">NaMN adenylyltransferase</shortName>
    </alternativeName>
</protein>
<comment type="pathway">
    <text evidence="2 11">Cofactor biosynthesis; NAD(+) biosynthesis; deamido-NAD(+) from nicotinate D-ribonucleotide: step 1/1.</text>
</comment>
<sequence>MKLALFGGSFDPPHNAHLALCLLARELLDIDALILSVSNNPLKGHSSAPDADRKAMTELLAAEVNKTGKVAQVCGWELEQARPSYTVDLLEWLVQVYPGAEITLLIGEDNFRSFQRWKSWQRIVEQCPIVVFRRASEHVSMDDVWSERPELAGYPVRFTDFDYRISSTAIREAFRNGEDCSVYLPASIHEYIMSRGLYSEW</sequence>
<evidence type="ECO:0000256" key="9">
    <source>
        <dbReference type="ARBA" id="ARBA00023027"/>
    </source>
</evidence>
<dbReference type="EC" id="2.7.7.18" evidence="11"/>
<dbReference type="EMBL" id="DSBW01000032">
    <property type="protein sequence ID" value="HED30362.1"/>
    <property type="molecule type" value="Genomic_DNA"/>
</dbReference>
<comment type="function">
    <text evidence="1 11">Catalyzes the reversible adenylation of nicotinate mononucleotide (NaMN) to nicotinic acid adenine dinucleotide (NaAD).</text>
</comment>
<accession>A0A831SR14</accession>
<keyword evidence="4 11" id="KW-0662">Pyridine nucleotide biosynthesis</keyword>
<dbReference type="InterPro" id="IPR004821">
    <property type="entry name" value="Cyt_trans-like"/>
</dbReference>
<evidence type="ECO:0000256" key="2">
    <source>
        <dbReference type="ARBA" id="ARBA00005019"/>
    </source>
</evidence>
<keyword evidence="9 11" id="KW-0520">NAD</keyword>
<dbReference type="AlphaFoldDB" id="A0A831SR14"/>
<dbReference type="HAMAP" id="MF_00244">
    <property type="entry name" value="NaMN_adenylyltr"/>
    <property type="match status" value="1"/>
</dbReference>
<name>A0A831SR14_PROAE</name>
<dbReference type="NCBIfam" id="TIGR00482">
    <property type="entry name" value="nicotinate (nicotinamide) nucleotide adenylyltransferase"/>
    <property type="match status" value="1"/>
</dbReference>
<dbReference type="NCBIfam" id="TIGR00125">
    <property type="entry name" value="cyt_tran_rel"/>
    <property type="match status" value="1"/>
</dbReference>
<evidence type="ECO:0000256" key="1">
    <source>
        <dbReference type="ARBA" id="ARBA00002324"/>
    </source>
</evidence>
<dbReference type="SUPFAM" id="SSF52374">
    <property type="entry name" value="Nucleotidylyl transferase"/>
    <property type="match status" value="1"/>
</dbReference>
<dbReference type="GO" id="GO:0009435">
    <property type="term" value="P:NAD+ biosynthetic process"/>
    <property type="evidence" value="ECO:0007669"/>
    <property type="project" value="UniProtKB-UniRule"/>
</dbReference>
<organism evidence="13">
    <name type="scientific">Prosthecochloris aestuarii</name>
    <dbReference type="NCBI Taxonomy" id="1102"/>
    <lineage>
        <taxon>Bacteria</taxon>
        <taxon>Pseudomonadati</taxon>
        <taxon>Chlorobiota</taxon>
        <taxon>Chlorobiia</taxon>
        <taxon>Chlorobiales</taxon>
        <taxon>Chlorobiaceae</taxon>
        <taxon>Prosthecochloris</taxon>
    </lineage>
</organism>
<dbReference type="InterPro" id="IPR014729">
    <property type="entry name" value="Rossmann-like_a/b/a_fold"/>
</dbReference>
<dbReference type="PANTHER" id="PTHR39321">
    <property type="entry name" value="NICOTINATE-NUCLEOTIDE ADENYLYLTRANSFERASE-RELATED"/>
    <property type="match status" value="1"/>
</dbReference>